<reference evidence="7 8" key="1">
    <citation type="submission" date="2019-03" db="EMBL/GenBank/DDBJ databases">
        <title>Genomic Encyclopedia of Type Strains, Phase IV (KMG-IV): sequencing the most valuable type-strain genomes for metagenomic binning, comparative biology and taxonomic classification.</title>
        <authorList>
            <person name="Goeker M."/>
        </authorList>
    </citation>
    <scope>NUCLEOTIDE SEQUENCE [LARGE SCALE GENOMIC DNA]</scope>
    <source>
        <strain evidence="7 8">DSM 100451</strain>
    </source>
</reference>
<dbReference type="InterPro" id="IPR000577">
    <property type="entry name" value="Carb_kinase_FGGY"/>
</dbReference>
<dbReference type="InterPro" id="IPR018483">
    <property type="entry name" value="Carb_kinase_FGGY_CS"/>
</dbReference>
<dbReference type="GO" id="GO:0016773">
    <property type="term" value="F:phosphotransferase activity, alcohol group as acceptor"/>
    <property type="evidence" value="ECO:0007669"/>
    <property type="project" value="InterPro"/>
</dbReference>
<feature type="domain" description="Carbohydrate kinase FGGY C-terminal" evidence="6">
    <location>
        <begin position="265"/>
        <end position="456"/>
    </location>
</feature>
<dbReference type="InterPro" id="IPR050406">
    <property type="entry name" value="FGGY_Carb_Kinase"/>
</dbReference>
<dbReference type="AlphaFoldDB" id="A0A4R1QSD7"/>
<dbReference type="CDD" id="cd07804">
    <property type="entry name" value="ASKHA_NBD_FGGY_RrXK-like"/>
    <property type="match status" value="1"/>
</dbReference>
<evidence type="ECO:0000259" key="6">
    <source>
        <dbReference type="Pfam" id="PF02782"/>
    </source>
</evidence>
<dbReference type="Pfam" id="PF00370">
    <property type="entry name" value="FGGY_N"/>
    <property type="match status" value="1"/>
</dbReference>
<protein>
    <submittedName>
        <fullName evidence="7">Xylulokinase</fullName>
    </submittedName>
</protein>
<dbReference type="Gene3D" id="3.30.420.40">
    <property type="match status" value="2"/>
</dbReference>
<gene>
    <name evidence="7" type="ORF">EDD77_11335</name>
</gene>
<dbReference type="PROSITE" id="PS00445">
    <property type="entry name" value="FGGY_KINASES_2"/>
    <property type="match status" value="1"/>
</dbReference>
<dbReference type="InterPro" id="IPR043129">
    <property type="entry name" value="ATPase_NBD"/>
</dbReference>
<dbReference type="STRING" id="1650663.GCA_001486665_02554"/>
<keyword evidence="2 4" id="KW-0808">Transferase</keyword>
<organism evidence="7 8">
    <name type="scientific">Allofournierella massiliensis</name>
    <dbReference type="NCBI Taxonomy" id="1650663"/>
    <lineage>
        <taxon>Bacteria</taxon>
        <taxon>Bacillati</taxon>
        <taxon>Bacillota</taxon>
        <taxon>Clostridia</taxon>
        <taxon>Eubacteriales</taxon>
        <taxon>Oscillospiraceae</taxon>
        <taxon>Allofournierella</taxon>
    </lineage>
</organism>
<dbReference type="Pfam" id="PF02782">
    <property type="entry name" value="FGGY_C"/>
    <property type="match status" value="1"/>
</dbReference>
<dbReference type="OrthoDB" id="9805576at2"/>
<dbReference type="InterPro" id="IPR018484">
    <property type="entry name" value="FGGY_N"/>
</dbReference>
<dbReference type="Proteomes" id="UP000295184">
    <property type="component" value="Unassembled WGS sequence"/>
</dbReference>
<accession>A0A4R1QSD7</accession>
<proteinExistence type="inferred from homology"/>
<evidence type="ECO:0000256" key="2">
    <source>
        <dbReference type="ARBA" id="ARBA00022679"/>
    </source>
</evidence>
<sequence length="513" mass="56746">MDATYFMGIDTGTNSSKGVIIDEDCNVVACCSTQHTMTNPKPNHFEHDAEKDWWGDFCRISQGLLKKSGIDPVQIKAVGLSALGADCLPVDEQCRPLRKAILYGIDARAGKEIEQLTSLYGPEQIRRWYGRPLCSSDVMPKILWIKNNEPEVYARTYKFLTGSSFLASKLTDNYVVDRFLGLASFNPLYDPKTWRPVPELCAPVCRPDQLAKVQEATDLAGYVTEAAAKETGLAPGTPVITGTDDSGAEAISAGVVEPGKMMIQFGSSIYMILGTRHLVDDERLWREQFIVPGLCDISAGTNTGGSLTKWYRDELFSDALEQEKKTGIDAYQLMLEGVDQVPPGSDGLITLPYFAGERTPVNDPLACGILFGLTISHTRRHLYRSALEGVAYSIQQQLRLMESHEDVSIDQIFAVGGGVNNALWMQIVADVTGREINTPDVTVGASYGDAMMAAVGVRHPGFENFSCLAQHIKTGTVYKPDFKKYKIYQKYQAIYDKLYDSTCELMHMMTEEQ</sequence>
<evidence type="ECO:0000256" key="3">
    <source>
        <dbReference type="ARBA" id="ARBA00022777"/>
    </source>
</evidence>
<evidence type="ECO:0000313" key="7">
    <source>
        <dbReference type="EMBL" id="TCL56377.1"/>
    </source>
</evidence>
<dbReference type="GO" id="GO:0016301">
    <property type="term" value="F:kinase activity"/>
    <property type="evidence" value="ECO:0007669"/>
    <property type="project" value="UniProtKB-KW"/>
</dbReference>
<evidence type="ECO:0000313" key="8">
    <source>
        <dbReference type="Proteomes" id="UP000295184"/>
    </source>
</evidence>
<dbReference type="EMBL" id="SLUM01000013">
    <property type="protein sequence ID" value="TCL56377.1"/>
    <property type="molecule type" value="Genomic_DNA"/>
</dbReference>
<dbReference type="PANTHER" id="PTHR43095">
    <property type="entry name" value="SUGAR KINASE"/>
    <property type="match status" value="1"/>
</dbReference>
<comment type="caution">
    <text evidence="7">The sequence shown here is derived from an EMBL/GenBank/DDBJ whole genome shotgun (WGS) entry which is preliminary data.</text>
</comment>
<evidence type="ECO:0000259" key="5">
    <source>
        <dbReference type="Pfam" id="PF00370"/>
    </source>
</evidence>
<comment type="similarity">
    <text evidence="1 4">Belongs to the FGGY kinase family.</text>
</comment>
<dbReference type="PANTHER" id="PTHR43095:SF5">
    <property type="entry name" value="XYLULOSE KINASE"/>
    <property type="match status" value="1"/>
</dbReference>
<name>A0A4R1QSD7_9FIRM</name>
<feature type="domain" description="Carbohydrate kinase FGGY N-terminal" evidence="5">
    <location>
        <begin position="5"/>
        <end position="248"/>
    </location>
</feature>
<evidence type="ECO:0000256" key="4">
    <source>
        <dbReference type="RuleBase" id="RU003733"/>
    </source>
</evidence>
<evidence type="ECO:0000256" key="1">
    <source>
        <dbReference type="ARBA" id="ARBA00009156"/>
    </source>
</evidence>
<keyword evidence="3 4" id="KW-0418">Kinase</keyword>
<dbReference type="PIRSF" id="PIRSF000538">
    <property type="entry name" value="GlpK"/>
    <property type="match status" value="1"/>
</dbReference>
<dbReference type="RefSeq" id="WP_058965548.1">
    <property type="nucleotide sequence ID" value="NZ_CABKVM010000018.1"/>
</dbReference>
<dbReference type="InterPro" id="IPR018485">
    <property type="entry name" value="FGGY_C"/>
</dbReference>
<dbReference type="GO" id="GO:0005975">
    <property type="term" value="P:carbohydrate metabolic process"/>
    <property type="evidence" value="ECO:0007669"/>
    <property type="project" value="InterPro"/>
</dbReference>
<dbReference type="SUPFAM" id="SSF53067">
    <property type="entry name" value="Actin-like ATPase domain"/>
    <property type="match status" value="2"/>
</dbReference>